<name>A0A8T2FDA5_ARASU</name>
<evidence type="ECO:0000313" key="2">
    <source>
        <dbReference type="Proteomes" id="UP000694251"/>
    </source>
</evidence>
<proteinExistence type="predicted"/>
<dbReference type="AlphaFoldDB" id="A0A8T2FDA5"/>
<protein>
    <submittedName>
        <fullName evidence="1">Uncharacterized protein</fullName>
    </submittedName>
</protein>
<gene>
    <name evidence="1" type="ORF">ISN44_As03g022230</name>
</gene>
<dbReference type="Proteomes" id="UP000694251">
    <property type="component" value="Chromosome 3"/>
</dbReference>
<accession>A0A8T2FDA5</accession>
<dbReference type="EMBL" id="JAEFBJ010000003">
    <property type="protein sequence ID" value="KAG7632063.1"/>
    <property type="molecule type" value="Genomic_DNA"/>
</dbReference>
<reference evidence="1 2" key="1">
    <citation type="submission" date="2020-12" db="EMBL/GenBank/DDBJ databases">
        <title>Concerted genomic and epigenomic changes stabilize Arabidopsis allopolyploids.</title>
        <authorList>
            <person name="Chen Z."/>
        </authorList>
    </citation>
    <scope>NUCLEOTIDE SEQUENCE [LARGE SCALE GENOMIC DNA]</scope>
    <source>
        <strain evidence="1">As9502</strain>
        <tissue evidence="1">Leaf</tissue>
    </source>
</reference>
<evidence type="ECO:0000313" key="1">
    <source>
        <dbReference type="EMBL" id="KAG7632063.1"/>
    </source>
</evidence>
<sequence length="50" mass="5872">MVVASNWQVRASSPRSYLSHPGPIAIYLELRNFDHKKRINMSHHLLCLFH</sequence>
<keyword evidence="2" id="KW-1185">Reference proteome</keyword>
<comment type="caution">
    <text evidence="1">The sequence shown here is derived from an EMBL/GenBank/DDBJ whole genome shotgun (WGS) entry which is preliminary data.</text>
</comment>
<organism evidence="1 2">
    <name type="scientific">Arabidopsis suecica</name>
    <name type="common">Swedish thale-cress</name>
    <name type="synonym">Cardaminopsis suecica</name>
    <dbReference type="NCBI Taxonomy" id="45249"/>
    <lineage>
        <taxon>Eukaryota</taxon>
        <taxon>Viridiplantae</taxon>
        <taxon>Streptophyta</taxon>
        <taxon>Embryophyta</taxon>
        <taxon>Tracheophyta</taxon>
        <taxon>Spermatophyta</taxon>
        <taxon>Magnoliopsida</taxon>
        <taxon>eudicotyledons</taxon>
        <taxon>Gunneridae</taxon>
        <taxon>Pentapetalae</taxon>
        <taxon>rosids</taxon>
        <taxon>malvids</taxon>
        <taxon>Brassicales</taxon>
        <taxon>Brassicaceae</taxon>
        <taxon>Camelineae</taxon>
        <taxon>Arabidopsis</taxon>
    </lineage>
</organism>